<dbReference type="InterPro" id="IPR051313">
    <property type="entry name" value="Bact_iron-sidero_bind"/>
</dbReference>
<dbReference type="AlphaFoldDB" id="A0A0U5HYK5"/>
<name>A0A0U5HYK5_9EURY</name>
<dbReference type="InterPro" id="IPR006311">
    <property type="entry name" value="TAT_signal"/>
</dbReference>
<evidence type="ECO:0000256" key="2">
    <source>
        <dbReference type="ARBA" id="ARBA00022448"/>
    </source>
</evidence>
<dbReference type="Proteomes" id="UP000066737">
    <property type="component" value="Plasmid pSTJ001"/>
</dbReference>
<gene>
    <name evidence="6" type="ORF">HHUB_4309</name>
</gene>
<evidence type="ECO:0000256" key="1">
    <source>
        <dbReference type="ARBA" id="ARBA00004196"/>
    </source>
</evidence>
<dbReference type="GeneID" id="26660609"/>
<dbReference type="OrthoDB" id="304381at2157"/>
<evidence type="ECO:0000259" key="5">
    <source>
        <dbReference type="PROSITE" id="PS50983"/>
    </source>
</evidence>
<reference evidence="7" key="1">
    <citation type="journal article" date="2016" name="Environ. Microbiol.">
        <title>The complete genome of a viable archaeum isolated from 123-million-year-old rock salt.</title>
        <authorList>
            <person name="Jaakkola S.T."/>
            <person name="Pfeiffer F."/>
            <person name="Ravantti J.J."/>
            <person name="Guo Q."/>
            <person name="Liu Y."/>
            <person name="Chen X."/>
            <person name="Ma H."/>
            <person name="Yang C."/>
            <person name="Oksanen H.M."/>
            <person name="Bamford D.H."/>
        </authorList>
    </citation>
    <scope>NUCLEOTIDE SEQUENCE</scope>
    <source>
        <strain evidence="7">JI20-1</strain>
        <plasmid evidence="7">Plasmid pSTJ001</plasmid>
    </source>
</reference>
<dbReference type="EMBL" id="LN831303">
    <property type="protein sequence ID" value="CQH64191.1"/>
    <property type="molecule type" value="Genomic_DNA"/>
</dbReference>
<dbReference type="PANTHER" id="PTHR30532">
    <property type="entry name" value="IRON III DICITRATE-BINDING PERIPLASMIC PROTEIN"/>
    <property type="match status" value="1"/>
</dbReference>
<organism evidence="6 7">
    <name type="scientific">Halobacterium hubeiense</name>
    <dbReference type="NCBI Taxonomy" id="1407499"/>
    <lineage>
        <taxon>Archaea</taxon>
        <taxon>Methanobacteriati</taxon>
        <taxon>Methanobacteriota</taxon>
        <taxon>Stenosarchaea group</taxon>
        <taxon>Halobacteria</taxon>
        <taxon>Halobacteriales</taxon>
        <taxon>Halobacteriaceae</taxon>
        <taxon>Halobacterium</taxon>
    </lineage>
</organism>
<dbReference type="SUPFAM" id="SSF53807">
    <property type="entry name" value="Helical backbone' metal receptor"/>
    <property type="match status" value="1"/>
</dbReference>
<dbReference type="KEGG" id="hhb:Hhub_4309"/>
<dbReference type="PROSITE" id="PS50983">
    <property type="entry name" value="FE_B12_PBP"/>
    <property type="match status" value="1"/>
</dbReference>
<sequence length="405" mass="44696">MSDSDRVETPTRRDYLKGGGALLGGGLLAGCLGGSDSESPETTDQTTVQNTATETSTDNQSYSVTMSPAGTVEFEEPPESVMTILPHHADMATAAGHGDAVSSMLYNPGYNDTLWNKFLERLPGVSVDWADLSGSWNPSKELLYELDSDLHLDDPAYMTTMGGWTRDDIDEITENVAPWFGNTFSNANKQPSEAWADNYEYYTLWEIFQKVAAVFQAEERYEALQSVHAELLSTIESNLPPEDERPTAAMIILNQSQDSMYVYALNEPGFLTAHTRPLGATDAFAGVATESSVDYEALVEADPDVILCLAGMSEYRHVTKTRDRLSDDSTTASVSAVENGRIYTQGGRNQGPIMNLFQTEMAAKQLYPEQFGEWPTYTEGPYPEIPEDEQLFDRQRVADIINGDF</sequence>
<feature type="compositionally biased region" description="Low complexity" evidence="4">
    <location>
        <begin position="42"/>
        <end position="57"/>
    </location>
</feature>
<comment type="subcellular location">
    <subcellularLocation>
        <location evidence="1">Cell envelope</location>
    </subcellularLocation>
</comment>
<dbReference type="Pfam" id="PF01497">
    <property type="entry name" value="Peripla_BP_2"/>
    <property type="match status" value="1"/>
</dbReference>
<keyword evidence="3" id="KW-0732">Signal</keyword>
<evidence type="ECO:0000313" key="6">
    <source>
        <dbReference type="EMBL" id="CQH64191.1"/>
    </source>
</evidence>
<geneLocation type="plasmid" evidence="7">
    <name>pSTJ001</name>
</geneLocation>
<dbReference type="RefSeq" id="WP_179204603.1">
    <property type="nucleotide sequence ID" value="NZ_CEML01000003.1"/>
</dbReference>
<proteinExistence type="predicted"/>
<keyword evidence="7" id="KW-1185">Reference proteome</keyword>
<keyword evidence="2" id="KW-0813">Transport</keyword>
<evidence type="ECO:0000313" key="7">
    <source>
        <dbReference type="Proteomes" id="UP000066737"/>
    </source>
</evidence>
<dbReference type="PANTHER" id="PTHR30532:SF1">
    <property type="entry name" value="IRON(3+)-HYDROXAMATE-BINDING PROTEIN FHUD"/>
    <property type="match status" value="1"/>
</dbReference>
<feature type="region of interest" description="Disordered" evidence="4">
    <location>
        <begin position="32"/>
        <end position="64"/>
    </location>
</feature>
<evidence type="ECO:0000256" key="3">
    <source>
        <dbReference type="ARBA" id="ARBA00022729"/>
    </source>
</evidence>
<evidence type="ECO:0000256" key="4">
    <source>
        <dbReference type="SAM" id="MobiDB-lite"/>
    </source>
</evidence>
<protein>
    <submittedName>
        <fullName evidence="6">ABC-type transport system periplasmic substrate-binding protein</fullName>
    </submittedName>
</protein>
<dbReference type="InterPro" id="IPR002491">
    <property type="entry name" value="ABC_transptr_periplasmic_BD"/>
</dbReference>
<dbReference type="Gene3D" id="3.40.50.1980">
    <property type="entry name" value="Nitrogenase molybdenum iron protein domain"/>
    <property type="match status" value="2"/>
</dbReference>
<feature type="domain" description="Fe/B12 periplasmic-binding" evidence="5">
    <location>
        <begin position="80"/>
        <end position="374"/>
    </location>
</feature>
<accession>A0A0U5HYK5</accession>
<dbReference type="PROSITE" id="PS51257">
    <property type="entry name" value="PROKAR_LIPOPROTEIN"/>
    <property type="match status" value="1"/>
</dbReference>
<dbReference type="PROSITE" id="PS51318">
    <property type="entry name" value="TAT"/>
    <property type="match status" value="1"/>
</dbReference>